<evidence type="ECO:0000313" key="3">
    <source>
        <dbReference type="Proteomes" id="UP000437562"/>
    </source>
</evidence>
<reference evidence="2 3" key="1">
    <citation type="submission" date="2019-10" db="EMBL/GenBank/DDBJ databases">
        <authorList>
            <person name="Karimi E."/>
        </authorList>
    </citation>
    <scope>NUCLEOTIDE SEQUENCE [LARGE SCALE GENOMIC DNA]</scope>
    <source>
        <strain evidence="2">Bacillus sp. 71</strain>
    </source>
</reference>
<feature type="transmembrane region" description="Helical" evidence="1">
    <location>
        <begin position="6"/>
        <end position="25"/>
    </location>
</feature>
<accession>A0A654BSL1</accession>
<dbReference type="AlphaFoldDB" id="A0A654BSL1"/>
<evidence type="ECO:0000313" key="2">
    <source>
        <dbReference type="EMBL" id="VXC83676.1"/>
    </source>
</evidence>
<keyword evidence="1" id="KW-0472">Membrane</keyword>
<protein>
    <submittedName>
        <fullName evidence="2">Uncharacterized protein</fullName>
    </submittedName>
</protein>
<keyword evidence="1" id="KW-0812">Transmembrane</keyword>
<dbReference type="EMBL" id="CABWMC010000032">
    <property type="protein sequence ID" value="VXC83676.1"/>
    <property type="molecule type" value="Genomic_DNA"/>
</dbReference>
<sequence length="39" mass="4530">MRINEGASYVLMEVLFLIEGSLFLMQLTEQNGGYYDNNR</sequence>
<gene>
    <name evidence="2" type="ORF">BACI71_70701</name>
</gene>
<proteinExistence type="predicted"/>
<evidence type="ECO:0000256" key="1">
    <source>
        <dbReference type="SAM" id="Phobius"/>
    </source>
</evidence>
<name>A0A654BSL1_BACMY</name>
<dbReference type="Proteomes" id="UP000437562">
    <property type="component" value="Unassembled WGS sequence"/>
</dbReference>
<keyword evidence="1" id="KW-1133">Transmembrane helix</keyword>
<organism evidence="2 3">
    <name type="scientific">Bacillus mycoides</name>
    <dbReference type="NCBI Taxonomy" id="1405"/>
    <lineage>
        <taxon>Bacteria</taxon>
        <taxon>Bacillati</taxon>
        <taxon>Bacillota</taxon>
        <taxon>Bacilli</taxon>
        <taxon>Bacillales</taxon>
        <taxon>Bacillaceae</taxon>
        <taxon>Bacillus</taxon>
        <taxon>Bacillus cereus group</taxon>
    </lineage>
</organism>